<sequence>MKLYDLFFNTLATTNDFELAIKAVENEILKRKTCLPLQNSDTYQDLKINLEKIIKLENKHKLITKIKIPKKNKNNLNK</sequence>
<organism evidence="1 2">
    <name type="scientific">Vairimorpha ceranae</name>
    <dbReference type="NCBI Taxonomy" id="40302"/>
    <lineage>
        <taxon>Eukaryota</taxon>
        <taxon>Fungi</taxon>
        <taxon>Fungi incertae sedis</taxon>
        <taxon>Microsporidia</taxon>
        <taxon>Nosematidae</taxon>
        <taxon>Vairimorpha</taxon>
    </lineage>
</organism>
<dbReference type="AlphaFoldDB" id="A0A0F9WDI8"/>
<dbReference type="EMBL" id="JPQZ01000019">
    <property type="protein sequence ID" value="KKO75506.1"/>
    <property type="molecule type" value="Genomic_DNA"/>
</dbReference>
<proteinExistence type="predicted"/>
<keyword evidence="2" id="KW-1185">Reference proteome</keyword>
<protein>
    <submittedName>
        <fullName evidence="1">Uncharacterized protein</fullName>
    </submittedName>
</protein>
<name>A0A0F9WDI8_9MICR</name>
<dbReference type="GeneID" id="36319272"/>
<comment type="caution">
    <text evidence="1">The sequence shown here is derived from an EMBL/GenBank/DDBJ whole genome shotgun (WGS) entry which is preliminary data.</text>
</comment>
<dbReference type="RefSeq" id="XP_024331248.1">
    <property type="nucleotide sequence ID" value="XM_024474355.1"/>
</dbReference>
<dbReference type="VEuPathDB" id="MicrosporidiaDB:AAJ76_1900038474"/>
<gene>
    <name evidence="1" type="ORF">AAJ76_1900038474</name>
</gene>
<evidence type="ECO:0000313" key="2">
    <source>
        <dbReference type="Proteomes" id="UP000034350"/>
    </source>
</evidence>
<dbReference type="Proteomes" id="UP000034350">
    <property type="component" value="Unassembled WGS sequence"/>
</dbReference>
<accession>A0A0F9WDI8</accession>
<evidence type="ECO:0000313" key="1">
    <source>
        <dbReference type="EMBL" id="KKO75506.1"/>
    </source>
</evidence>
<reference evidence="1 2" key="1">
    <citation type="journal article" date="2015" name="Environ. Microbiol.">
        <title>Genome analyses suggest the presence of polyploidy and recent human-driven expansions in eight global populations of the honeybee pathogen Nosema ceranae.</title>
        <authorList>
            <person name="Pelin A."/>
            <person name="Selman M."/>
            <person name="Aris-Brosou S."/>
            <person name="Farinelli L."/>
            <person name="Corradi N."/>
        </authorList>
    </citation>
    <scope>NUCLEOTIDE SEQUENCE [LARGE SCALE GENOMIC DNA]</scope>
    <source>
        <strain evidence="1 2">PA08 1199</strain>
    </source>
</reference>